<feature type="compositionally biased region" description="Acidic residues" evidence="1">
    <location>
        <begin position="933"/>
        <end position="942"/>
    </location>
</feature>
<feature type="region of interest" description="Disordered" evidence="1">
    <location>
        <begin position="157"/>
        <end position="223"/>
    </location>
</feature>
<feature type="compositionally biased region" description="Polar residues" evidence="1">
    <location>
        <begin position="917"/>
        <end position="931"/>
    </location>
</feature>
<protein>
    <submittedName>
        <fullName evidence="3">Uncharacterized protein</fullName>
    </submittedName>
</protein>
<feature type="compositionally biased region" description="Basic and acidic residues" evidence="1">
    <location>
        <begin position="1985"/>
        <end position="1995"/>
    </location>
</feature>
<evidence type="ECO:0000313" key="3">
    <source>
        <dbReference type="RefSeq" id="XP_017887110.1"/>
    </source>
</evidence>
<dbReference type="KEGG" id="ccal:108629154"/>
<dbReference type="GeneID" id="108629154"/>
<feature type="region of interest" description="Disordered" evidence="1">
    <location>
        <begin position="2456"/>
        <end position="2523"/>
    </location>
</feature>
<proteinExistence type="predicted"/>
<feature type="compositionally biased region" description="Acidic residues" evidence="1">
    <location>
        <begin position="2469"/>
        <end position="2484"/>
    </location>
</feature>
<organism evidence="2 3">
    <name type="scientific">Ceratina calcarata</name>
    <dbReference type="NCBI Taxonomy" id="156304"/>
    <lineage>
        <taxon>Eukaryota</taxon>
        <taxon>Metazoa</taxon>
        <taxon>Ecdysozoa</taxon>
        <taxon>Arthropoda</taxon>
        <taxon>Hexapoda</taxon>
        <taxon>Insecta</taxon>
        <taxon>Pterygota</taxon>
        <taxon>Neoptera</taxon>
        <taxon>Endopterygota</taxon>
        <taxon>Hymenoptera</taxon>
        <taxon>Apocrita</taxon>
        <taxon>Aculeata</taxon>
        <taxon>Apoidea</taxon>
        <taxon>Anthophila</taxon>
        <taxon>Apidae</taxon>
        <taxon>Ceratina</taxon>
        <taxon>Zadontomerus</taxon>
    </lineage>
</organism>
<feature type="compositionally biased region" description="Gly residues" evidence="1">
    <location>
        <begin position="173"/>
        <end position="189"/>
    </location>
</feature>
<dbReference type="RefSeq" id="XP_017887110.1">
    <property type="nucleotide sequence ID" value="XM_018031621.2"/>
</dbReference>
<reference evidence="3" key="1">
    <citation type="submission" date="2025-08" db="UniProtKB">
        <authorList>
            <consortium name="RefSeq"/>
        </authorList>
    </citation>
    <scope>IDENTIFICATION</scope>
    <source>
        <tissue evidence="3">Whole body</tissue>
    </source>
</reference>
<feature type="region of interest" description="Disordered" evidence="1">
    <location>
        <begin position="1577"/>
        <end position="1608"/>
    </location>
</feature>
<feature type="compositionally biased region" description="Polar residues" evidence="1">
    <location>
        <begin position="2037"/>
        <end position="2053"/>
    </location>
</feature>
<feature type="compositionally biased region" description="Basic and acidic residues" evidence="1">
    <location>
        <begin position="1580"/>
        <end position="1608"/>
    </location>
</feature>
<feature type="region of interest" description="Disordered" evidence="1">
    <location>
        <begin position="897"/>
        <end position="942"/>
    </location>
</feature>
<accession>A0AAJ7J814</accession>
<feature type="compositionally biased region" description="Gly residues" evidence="1">
    <location>
        <begin position="199"/>
        <end position="209"/>
    </location>
</feature>
<evidence type="ECO:0000313" key="2">
    <source>
        <dbReference type="Proteomes" id="UP000694925"/>
    </source>
</evidence>
<feature type="compositionally biased region" description="Basic and acidic residues" evidence="1">
    <location>
        <begin position="897"/>
        <end position="907"/>
    </location>
</feature>
<feature type="region of interest" description="Disordered" evidence="1">
    <location>
        <begin position="635"/>
        <end position="657"/>
    </location>
</feature>
<feature type="region of interest" description="Disordered" evidence="1">
    <location>
        <begin position="1902"/>
        <end position="1921"/>
    </location>
</feature>
<name>A0AAJ7J814_9HYME</name>
<dbReference type="Proteomes" id="UP000694925">
    <property type="component" value="Unplaced"/>
</dbReference>
<feature type="region of interest" description="Disordered" evidence="1">
    <location>
        <begin position="1985"/>
        <end position="2055"/>
    </location>
</feature>
<keyword evidence="2" id="KW-1185">Reference proteome</keyword>
<feature type="compositionally biased region" description="Basic and acidic residues" evidence="1">
    <location>
        <begin position="3029"/>
        <end position="3058"/>
    </location>
</feature>
<feature type="compositionally biased region" description="Basic and acidic residues" evidence="1">
    <location>
        <begin position="2494"/>
        <end position="2519"/>
    </location>
</feature>
<feature type="region of interest" description="Disordered" evidence="1">
    <location>
        <begin position="2985"/>
        <end position="3092"/>
    </location>
</feature>
<sequence>MNYNGNMPDWHQYNTSQTNEVTLSTQNVNSGHLSFVPSVGAPPLNAINLNSEGLNKHQNNTNFNPRNYQSYNNVPNGPNIPNNNPLASMVQMQNCIGHYGPPNTRNPVLDNINASVDPRNTTVGNINDEAGYRNNQVPYHGAITHLTGSSCNLNTSSGPGVAPVAGTRNSSGAGLGTNPGNGTGPGPIFGPGPRHGPVSGHGSGSGSGNMGPRNANMGSVPPGKSSASFIPCKGLCCNSEPTINYQQWEKFGSYQNNTSYRDNVHPPNYQMENRHFGNNCNFRKDNLDGKEVMGSVLPNTSAVDHRRNFVDYKYHKDHLMHRNYSNSSGMFHNYPMQGYNYSAEHQKYAYPSKEHMKTNNMNIPNSEMVKHQEQNFMVQQKFNNKQFQYQNGNMLPKGMPGLNVNANITSSTQNPYFNSQFPRNVSTEMSHERQETTDNTAMPNRMPSTLMHSSPPQQQVYQHKIAMQKFSIENCLNELSRIPGYQSHPKYKECVLKYREVLKLQQSSGYQNPIQSTSRVATPVNTTVPPINLQFDQNGMLINSSYLSDGFTKLQPTPIVQQATESIDKQNKDHALTNETCQQSQSAEQLMISSQNEHVPSSPCAETFQNQNQFSMHKDFNQNQLKVQTSKNHNLNTLSDNNSNETMMQQKASKELANKPVLDVRQFLANWDETDDEEETTNLPNTVLSETTPVVVVSYENVDLSSKRLRGIEASRRKSFCSNEALENEKEDEANLVTAEGLTISYSSPVDDPEITKTSKRTIGEGVVKPGSIIHCISNGPDEIPTIHIVDNLEISNILGASNDQVIQTLEKQKTISFFRESSSNETEAMALESTEQQDKSDTNVLPANYGEPLDDVNKEEARISESMEADNQELETLSETAKTNLDASDNVELEKQRSFEESHNTDDISLPDLPTSECTPISTTLNTPIQSDSEESSENIEDLSISTNPIEVMQNSPVISFTQLSSDEEIKNRTLGSLALGLQKENRYKSDEGNASHEQEITLHNFDFSVNPKSKSNEIIKNKQLKSLGLNTVKKKVFLSDGKESESRISNTCGILTPIEYELEVQQETVNNEKNLDGGSPACTLEERNKDVRRSRETIKTATQRNDSIENLSPIESSDEIGPKNESDYFRKKKMKILHSTNATCSISSEIDSRKARKSLDKNSIQKKTINHSRPAKGLEVRKFNDPSSSQAEEKSVCHMTSRYKHYSVAVIKDNATISDKRSYGTTDRIPGREKVAQSNTGVFTFHETFKLLQKDLKAVDGDVKYTAEEIRLLKEYRKKKEKFHQAHDTQNNNSKDNKIKCRKVEEQIIQKADKNSSYHRNKLECSQLKQNNDMLVTHKVGFEENSVVSVHSQNVEAQKEGKSHLGTKSLEKDIDFGIQVANVNLKIKDSDVDKELIVGRKNQEHAKDSMERIKIEINVSCTDRSSKEQEQNRRLLYDDRSMYKIDDSPSYSDTFDGQRRLNAKDQEEKTRRISEKFTVAVDVTEANKIKNDAGMKLNTSLRKGRRTSLDTNEECNTTRISKDTCDIPLDSQSFNKSKNAETVDASNCGTNHVDIIKSKSAISNTAIINANVTKFKGNKPEGSKENDSTGVNDDRADVSSKIEKKSSKKLPESNLIDLSAKPLNNSDGLDLNLDTLVYKNARSYHLDEKSEENGYTGKWKKPKIDDIFEDCNIFQSSSGYVNPIFSSIDKLEDLHTVPVYTTKDGKISYSPNRRFTYHELMMEARKREASSSTRKYHYADTWNSYYNSKFHKLYKKKRQHGLGDKKKHEYKNTKYIYDRKKNYSDEFYSKSHVKYKDCFHSIRNNNAVWSDHMKMYSSSDSDEIIDRNKNQIAEENNFEEDQDSQNKTVIIKSHKGETIHEIDLNNKDNVGDNILDKHQQPIQSQIFDADKENETYKNANNNNAQWHPPVSQPSNNDKDNTDCIDKTVSAIPESLSENLINNESKNLDDALPNTVMDIVGNEITEDQENMRSNDDLLISKLLKDKPSSDEDKQVSGSCNLKEKTDDKINSKEIHIEQQSEGIETKKLDETDPPESRNSTRNVGYAESSNSLETDKSNITEFGTEKETLELHNNFDDAIDKISKASSELESCNNASNAILEESEENINKSTILETTQENTEINEEIEVRKDDNAEDENMKKDIQENSEFLQHQTKKEDTCMVIEQKSESRVVQILNVLIDQKSNSDESVNLEDKTGMISEKNDNVIIEEQSFIGFSKDEICTISLKDQMEFILPDTEETSLELEVRNNCLANGSYLDNSAGISENETNSNVNLSVEEEMPVLEMCSVKQNSPTMVSERDDKEVEHEPNSLGQVSCTSSDHTDVKTVPKLIIKKTDNVHSNSECSLDCTDFAGKYDAKLLSDARPKIPKMIIMKSRSRSATPTIEILEKAKPDKAYLPEQNDENMDVDNSDTEQYTLKHNNYENKVPKVKIKLEEISSKDLKLYLKRKAAKKNIPKTRVKKMKIQESTDSSETEATDLDEEDKDFNESITSDTDAEKVPKLKLRRQEEERNRNSEKDLSVFKFSSKRGRKRREEDTKHGAKYDSTKIINEQLKKKFPQCILEKIPKVIIKRTQIGAEFKCEISKSKKIWVAETSKWQPRVKLQRLEVLDHMVKDLRQSKITINDKLESFIQSKDYIINDDKKHEIHESKGKLFRSNSVSDLPAVKYKQRRLSDFSCMKVDSKLVELNLNSEKRNINEGVREKSFFENREDHNDHNSENEKEIGMEHTFRSVLDNDLSVKREYSSFGIKEDIPSVEIKFLNSAMSSCNTRDNSNSIIEVDTSDESQTTIEILPASPDCSVDEAKSAEFVSGLNADDAIPTQLELELELMDNNLRSGMLASRSECLSYSKNKYTNSGSSNSCFNELPRSSQNNICHNSMGSTGSNDYFYCNDLLVKEVLTAKETLKKCLSRSENTDVERIGSRPRTVAEKKQGLSFSLIGTGKSSTCDNKMKVNRKLNSSGKEEHEFHCKMNMETVEERCSKREKIYSGEHSTASTCEDSSVPEPTTISLKASKKFGQPTANDNDSEESQEEKVEKKTGNNTEDQKDHDSANEVKTKEDNMPLLVPEFALSFDSSSDRDSSRSPPVITNPEENEQVIEDTKLIENKVINQTERVDENKKHSYKDCEMSITDIIMQLAYHEKATIKHKRYCNLCERWFPSTERHRQHLIGYQHRYMELSQRKSIHALFILFTGKPCPRLLPSHTLRSDCSIGELTPLQIAVQDVANCLQYTQPHSKTKE</sequence>
<feature type="compositionally biased region" description="Basic and acidic residues" evidence="1">
    <location>
        <begin position="2002"/>
        <end position="2031"/>
    </location>
</feature>
<feature type="compositionally biased region" description="Polar residues" evidence="1">
    <location>
        <begin position="635"/>
        <end position="651"/>
    </location>
</feature>
<evidence type="ECO:0000256" key="1">
    <source>
        <dbReference type="SAM" id="MobiDB-lite"/>
    </source>
</evidence>
<feature type="region of interest" description="Disordered" evidence="1">
    <location>
        <begin position="821"/>
        <end position="855"/>
    </location>
</feature>
<feature type="compositionally biased region" description="Polar residues" evidence="1">
    <location>
        <begin position="2988"/>
        <end position="3008"/>
    </location>
</feature>
<feature type="region of interest" description="Disordered" evidence="1">
    <location>
        <begin position="1158"/>
        <end position="1198"/>
    </location>
</feature>
<gene>
    <name evidence="3" type="primary">LOC108629154</name>
</gene>